<proteinExistence type="predicted"/>
<evidence type="ECO:0000313" key="2">
    <source>
        <dbReference type="EMBL" id="PRQ06093.1"/>
    </source>
</evidence>
<feature type="compositionally biased region" description="Pro residues" evidence="1">
    <location>
        <begin position="192"/>
        <end position="202"/>
    </location>
</feature>
<feature type="compositionally biased region" description="Low complexity" evidence="1">
    <location>
        <begin position="203"/>
        <end position="214"/>
    </location>
</feature>
<name>A0A2S9YLW6_9BACT</name>
<dbReference type="EMBL" id="PVNL01000083">
    <property type="protein sequence ID" value="PRQ06093.1"/>
    <property type="molecule type" value="Genomic_DNA"/>
</dbReference>
<feature type="region of interest" description="Disordered" evidence="1">
    <location>
        <begin position="108"/>
        <end position="214"/>
    </location>
</feature>
<protein>
    <submittedName>
        <fullName evidence="2">Uncharacterized protein</fullName>
    </submittedName>
</protein>
<reference evidence="2 3" key="1">
    <citation type="submission" date="2018-03" db="EMBL/GenBank/DDBJ databases">
        <title>Draft Genome Sequences of the Obligatory Marine Myxobacteria Enhygromyxa salina SWB007.</title>
        <authorList>
            <person name="Poehlein A."/>
            <person name="Moghaddam J.A."/>
            <person name="Harms H."/>
            <person name="Alanjari M."/>
            <person name="Koenig G.M."/>
            <person name="Daniel R."/>
            <person name="Schaeberle T.F."/>
        </authorList>
    </citation>
    <scope>NUCLEOTIDE SEQUENCE [LARGE SCALE GENOMIC DNA]</scope>
    <source>
        <strain evidence="2 3">SWB007</strain>
    </source>
</reference>
<organism evidence="2 3">
    <name type="scientific">Enhygromyxa salina</name>
    <dbReference type="NCBI Taxonomy" id="215803"/>
    <lineage>
        <taxon>Bacteria</taxon>
        <taxon>Pseudomonadati</taxon>
        <taxon>Myxococcota</taxon>
        <taxon>Polyangia</taxon>
        <taxon>Nannocystales</taxon>
        <taxon>Nannocystaceae</taxon>
        <taxon>Enhygromyxa</taxon>
    </lineage>
</organism>
<feature type="compositionally biased region" description="Polar residues" evidence="1">
    <location>
        <begin position="163"/>
        <end position="184"/>
    </location>
</feature>
<comment type="caution">
    <text evidence="2">The sequence shown here is derived from an EMBL/GenBank/DDBJ whole genome shotgun (WGS) entry which is preliminary data.</text>
</comment>
<dbReference type="Proteomes" id="UP000238823">
    <property type="component" value="Unassembled WGS sequence"/>
</dbReference>
<evidence type="ECO:0000256" key="1">
    <source>
        <dbReference type="SAM" id="MobiDB-lite"/>
    </source>
</evidence>
<gene>
    <name evidence="2" type="ORF">ENSA7_41270</name>
</gene>
<evidence type="ECO:0000313" key="3">
    <source>
        <dbReference type="Proteomes" id="UP000238823"/>
    </source>
</evidence>
<dbReference type="AlphaFoldDB" id="A0A2S9YLW6"/>
<feature type="compositionally biased region" description="Polar residues" evidence="1">
    <location>
        <begin position="146"/>
        <end position="155"/>
    </location>
</feature>
<sequence length="214" mass="23088">MRTLRVRSLAALARRAGLLFALGSWPPRGGLGTFRGRLRLGLVGRVRSLALLARRAPPGEESEVLVSGQRYEAVRLPAAEITPVTEARTQGRRWPQPGVSTHVEIIEATQDRVRTTHEGKLRNETEVDLAGLGPSAARARPHRTLTPPQTTNTPASHPRKQPRTPTFTDKHQAQSQTARSTCGSPSVHDAAPEPPPPYPPQSSPAHSPASPAAH</sequence>
<accession>A0A2S9YLW6</accession>
<feature type="compositionally biased region" description="Basic and acidic residues" evidence="1">
    <location>
        <begin position="109"/>
        <end position="125"/>
    </location>
</feature>